<dbReference type="InterPro" id="IPR001268">
    <property type="entry name" value="NADH_UbQ_OxRdtase_30kDa_su"/>
</dbReference>
<feature type="region of interest" description="Disordered" evidence="6">
    <location>
        <begin position="217"/>
        <end position="237"/>
    </location>
</feature>
<dbReference type="Proteomes" id="UP000582837">
    <property type="component" value="Unassembled WGS sequence"/>
</dbReference>
<evidence type="ECO:0000256" key="5">
    <source>
        <dbReference type="RuleBase" id="RU003582"/>
    </source>
</evidence>
<comment type="subcellular location">
    <subcellularLocation>
        <location evidence="3">Cell membrane</location>
        <topology evidence="3">Peripheral membrane protein</topology>
        <orientation evidence="3">Cytoplasmic side</orientation>
    </subcellularLocation>
</comment>
<dbReference type="SUPFAM" id="SSF143243">
    <property type="entry name" value="Nqo5-like"/>
    <property type="match status" value="1"/>
</dbReference>
<evidence type="ECO:0000256" key="6">
    <source>
        <dbReference type="SAM" id="MobiDB-lite"/>
    </source>
</evidence>
<dbReference type="GO" id="GO:0005886">
    <property type="term" value="C:plasma membrane"/>
    <property type="evidence" value="ECO:0007669"/>
    <property type="project" value="UniProtKB-SubCell"/>
</dbReference>
<name>A0A841GZW7_9BACT</name>
<dbReference type="Pfam" id="PF00329">
    <property type="entry name" value="Complex1_30kDa"/>
    <property type="match status" value="1"/>
</dbReference>
<comment type="function">
    <text evidence="3">NDH-1 shuttles electrons from NADH, via FMN and iron-sulfur (Fe-S) centers, to quinones in the respiratory chain. The immediate electron acceptor for the enzyme in this species is believed to be ubiquinone. Couples the redox reaction to proton translocation (for every two electrons transferred, four hydrogen ions are translocated across the cytoplasmic membrane), and thus conserves the redox energy in a proton gradient.</text>
</comment>
<evidence type="ECO:0000256" key="2">
    <source>
        <dbReference type="ARBA" id="ARBA00022448"/>
    </source>
</evidence>
<evidence type="ECO:0000259" key="7">
    <source>
        <dbReference type="Pfam" id="PF00329"/>
    </source>
</evidence>
<feature type="region of interest" description="Disordered" evidence="6">
    <location>
        <begin position="1"/>
        <end position="37"/>
    </location>
</feature>
<evidence type="ECO:0000313" key="9">
    <source>
        <dbReference type="Proteomes" id="UP000582837"/>
    </source>
</evidence>
<keyword evidence="9" id="KW-1185">Reference proteome</keyword>
<keyword evidence="3 5" id="KW-0874">Quinone</keyword>
<keyword evidence="3" id="KW-0472">Membrane</keyword>
<dbReference type="GO" id="GO:0050136">
    <property type="term" value="F:NADH dehydrogenase (quinone) (non-electrogenic) activity"/>
    <property type="evidence" value="ECO:0007669"/>
    <property type="project" value="UniProtKB-UniRule"/>
</dbReference>
<evidence type="ECO:0000256" key="1">
    <source>
        <dbReference type="ARBA" id="ARBA00007569"/>
    </source>
</evidence>
<dbReference type="EC" id="7.1.1.-" evidence="3"/>
<evidence type="ECO:0000313" key="8">
    <source>
        <dbReference type="EMBL" id="MBB6071355.1"/>
    </source>
</evidence>
<dbReference type="AlphaFoldDB" id="A0A841GZW7"/>
<keyword evidence="2 3" id="KW-0813">Transport</keyword>
<keyword evidence="3" id="KW-1003">Cell membrane</keyword>
<dbReference type="NCBIfam" id="TIGR01961">
    <property type="entry name" value="NuoC_fam"/>
    <property type="match status" value="1"/>
</dbReference>
<keyword evidence="3 4" id="KW-1278">Translocase</keyword>
<protein>
    <recommendedName>
        <fullName evidence="3">NADH-quinone oxidoreductase subunit C</fullName>
        <ecNumber evidence="3">7.1.1.-</ecNumber>
    </recommendedName>
    <alternativeName>
        <fullName evidence="3">NADH dehydrogenase I subunit C</fullName>
    </alternativeName>
    <alternativeName>
        <fullName evidence="3">NDH-1 subunit C</fullName>
    </alternativeName>
</protein>
<dbReference type="PROSITE" id="PS00542">
    <property type="entry name" value="COMPLEX1_30K"/>
    <property type="match status" value="1"/>
</dbReference>
<keyword evidence="3" id="KW-0830">Ubiquinone</keyword>
<dbReference type="PANTHER" id="PTHR10884:SF14">
    <property type="entry name" value="NADH DEHYDROGENASE [UBIQUINONE] IRON-SULFUR PROTEIN 3, MITOCHONDRIAL"/>
    <property type="match status" value="1"/>
</dbReference>
<evidence type="ECO:0000256" key="4">
    <source>
        <dbReference type="RuleBase" id="RU003456"/>
    </source>
</evidence>
<dbReference type="InterPro" id="IPR010218">
    <property type="entry name" value="NADH_DH_suC"/>
</dbReference>
<dbReference type="Gene3D" id="3.30.460.80">
    <property type="entry name" value="NADH:ubiquinone oxidoreductase, 30kDa subunit"/>
    <property type="match status" value="1"/>
</dbReference>
<dbReference type="GO" id="GO:0008137">
    <property type="term" value="F:NADH dehydrogenase (ubiquinone) activity"/>
    <property type="evidence" value="ECO:0007669"/>
    <property type="project" value="InterPro"/>
</dbReference>
<sequence>MTDFKKGLEGLDQGPRPSESEAPGAPPQAGDLPPHPTVDALCQEFGEAVLRHELVAGDEHIVYVPAERSLEILTWLRDTGRYDFLQDLTAVDYGGGRSIQVVYQLWSIPAKLNLRVKVELPLDGLEIETVYFLWRAADWLEREVYDMFGVVFRGHPDLRRILMPYNYAEGHPLRKDFPLRGRFSRAEQTRRALSMKTEDHYSPQELEMAHALGQTMPDPFNADVPDQSQFGGMGGAG</sequence>
<proteinExistence type="inferred from homology"/>
<dbReference type="GO" id="GO:0048038">
    <property type="term" value="F:quinone binding"/>
    <property type="evidence" value="ECO:0007669"/>
    <property type="project" value="UniProtKB-KW"/>
</dbReference>
<comment type="subunit">
    <text evidence="3">NDH-1 is composed of 14 different subunits. Subunits NuoB, C, D, E, F, and G constitute the peripheral sector of the complex.</text>
</comment>
<feature type="domain" description="NADH:ubiquinone oxidoreductase 30kDa subunit" evidence="7">
    <location>
        <begin position="62"/>
        <end position="182"/>
    </location>
</feature>
<dbReference type="InterPro" id="IPR037232">
    <property type="entry name" value="NADH_quin_OxRdtase_su_C/D-like"/>
</dbReference>
<comment type="catalytic activity">
    <reaction evidence="3 5">
        <text>a quinone + NADH + 5 H(+)(in) = a quinol + NAD(+) + 4 H(+)(out)</text>
        <dbReference type="Rhea" id="RHEA:57888"/>
        <dbReference type="ChEBI" id="CHEBI:15378"/>
        <dbReference type="ChEBI" id="CHEBI:24646"/>
        <dbReference type="ChEBI" id="CHEBI:57540"/>
        <dbReference type="ChEBI" id="CHEBI:57945"/>
        <dbReference type="ChEBI" id="CHEBI:132124"/>
    </reaction>
</comment>
<dbReference type="HAMAP" id="MF_01357">
    <property type="entry name" value="NDH1_NuoC"/>
    <property type="match status" value="1"/>
</dbReference>
<organism evidence="8 9">
    <name type="scientific">Longimicrobium terrae</name>
    <dbReference type="NCBI Taxonomy" id="1639882"/>
    <lineage>
        <taxon>Bacteria</taxon>
        <taxon>Pseudomonadati</taxon>
        <taxon>Gemmatimonadota</taxon>
        <taxon>Longimicrobiia</taxon>
        <taxon>Longimicrobiales</taxon>
        <taxon>Longimicrobiaceae</taxon>
        <taxon>Longimicrobium</taxon>
    </lineage>
</organism>
<comment type="similarity">
    <text evidence="1 3 4">Belongs to the complex I 30 kDa subunit family.</text>
</comment>
<reference evidence="8 9" key="1">
    <citation type="submission" date="2020-08" db="EMBL/GenBank/DDBJ databases">
        <title>Genomic Encyclopedia of Type Strains, Phase IV (KMG-IV): sequencing the most valuable type-strain genomes for metagenomic binning, comparative biology and taxonomic classification.</title>
        <authorList>
            <person name="Goeker M."/>
        </authorList>
    </citation>
    <scope>NUCLEOTIDE SEQUENCE [LARGE SCALE GENOMIC DNA]</scope>
    <source>
        <strain evidence="8 9">DSM 29007</strain>
    </source>
</reference>
<keyword evidence="3 4" id="KW-0520">NAD</keyword>
<accession>A0A841GZW7</accession>
<dbReference type="InterPro" id="IPR020396">
    <property type="entry name" value="NADH_UbQ_OxRdtase_CS"/>
</dbReference>
<dbReference type="PANTHER" id="PTHR10884">
    <property type="entry name" value="NADH DEHYDROGENASE UBIQUINONE IRON-SULFUR PROTEIN 3"/>
    <property type="match status" value="1"/>
</dbReference>
<comment type="caution">
    <text evidence="8">The sequence shown here is derived from an EMBL/GenBank/DDBJ whole genome shotgun (WGS) entry which is preliminary data.</text>
</comment>
<gene>
    <name evidence="3" type="primary">nuoC</name>
    <name evidence="8" type="ORF">HNQ61_002979</name>
</gene>
<dbReference type="EMBL" id="JACHIA010000008">
    <property type="protein sequence ID" value="MBB6071355.1"/>
    <property type="molecule type" value="Genomic_DNA"/>
</dbReference>
<evidence type="ECO:0000256" key="3">
    <source>
        <dbReference type="HAMAP-Rule" id="MF_01357"/>
    </source>
</evidence>